<dbReference type="CDD" id="cd09009">
    <property type="entry name" value="PNP-EcPNPII_like"/>
    <property type="match status" value="1"/>
</dbReference>
<evidence type="ECO:0000256" key="1">
    <source>
        <dbReference type="ARBA" id="ARBA00005058"/>
    </source>
</evidence>
<evidence type="ECO:0000259" key="6">
    <source>
        <dbReference type="Pfam" id="PF01048"/>
    </source>
</evidence>
<organism evidence="7 8">
    <name type="scientific">Flexibacter flexilis DSM 6793</name>
    <dbReference type="NCBI Taxonomy" id="927664"/>
    <lineage>
        <taxon>Bacteria</taxon>
        <taxon>Pseudomonadati</taxon>
        <taxon>Bacteroidota</taxon>
        <taxon>Cytophagia</taxon>
        <taxon>Cytophagales</taxon>
        <taxon>Flexibacteraceae</taxon>
        <taxon>Flexibacter</taxon>
    </lineage>
</organism>
<dbReference type="PANTHER" id="PTHR11904">
    <property type="entry name" value="METHYLTHIOADENOSINE/PURINE NUCLEOSIDE PHOSPHORYLASE"/>
    <property type="match status" value="1"/>
</dbReference>
<dbReference type="SUPFAM" id="SSF53167">
    <property type="entry name" value="Purine and uridine phosphorylases"/>
    <property type="match status" value="1"/>
</dbReference>
<proteinExistence type="inferred from homology"/>
<name>A0A1I1HXR4_9BACT</name>
<evidence type="ECO:0000256" key="3">
    <source>
        <dbReference type="ARBA" id="ARBA00022676"/>
    </source>
</evidence>
<dbReference type="AlphaFoldDB" id="A0A1I1HXR4"/>
<dbReference type="InterPro" id="IPR011268">
    <property type="entry name" value="Purine_phosphorylase"/>
</dbReference>
<dbReference type="Proteomes" id="UP000199514">
    <property type="component" value="Unassembled WGS sequence"/>
</dbReference>
<dbReference type="GO" id="GO:0004731">
    <property type="term" value="F:purine-nucleoside phosphorylase activity"/>
    <property type="evidence" value="ECO:0007669"/>
    <property type="project" value="UniProtKB-EC"/>
</dbReference>
<evidence type="ECO:0000256" key="2">
    <source>
        <dbReference type="ARBA" id="ARBA00006751"/>
    </source>
</evidence>
<dbReference type="EMBL" id="FOLE01000004">
    <property type="protein sequence ID" value="SFC26768.1"/>
    <property type="molecule type" value="Genomic_DNA"/>
</dbReference>
<dbReference type="RefSeq" id="WP_221405359.1">
    <property type="nucleotide sequence ID" value="NZ_FOLE01000004.1"/>
</dbReference>
<protein>
    <recommendedName>
        <fullName evidence="5">Purine nucleoside phosphorylase</fullName>
        <ecNumber evidence="5">2.4.2.1</ecNumber>
    </recommendedName>
    <alternativeName>
        <fullName evidence="5">Inosine-guanosine phosphorylase</fullName>
    </alternativeName>
</protein>
<evidence type="ECO:0000313" key="8">
    <source>
        <dbReference type="Proteomes" id="UP000199514"/>
    </source>
</evidence>
<dbReference type="Pfam" id="PF01048">
    <property type="entry name" value="PNP_UDP_1"/>
    <property type="match status" value="1"/>
</dbReference>
<accession>A0A1I1HXR4</accession>
<dbReference type="EC" id="2.4.2.1" evidence="5"/>
<keyword evidence="4 5" id="KW-0808">Transferase</keyword>
<dbReference type="PIRSF" id="PIRSF000477">
    <property type="entry name" value="PurNPase"/>
    <property type="match status" value="1"/>
</dbReference>
<reference evidence="7 8" key="1">
    <citation type="submission" date="2016-10" db="EMBL/GenBank/DDBJ databases">
        <authorList>
            <person name="de Groot N.N."/>
        </authorList>
    </citation>
    <scope>NUCLEOTIDE SEQUENCE [LARGE SCALE GENOMIC DNA]</scope>
    <source>
        <strain evidence="7 8">DSM 6793</strain>
    </source>
</reference>
<dbReference type="UniPathway" id="UPA00606"/>
<evidence type="ECO:0000313" key="7">
    <source>
        <dbReference type="EMBL" id="SFC26768.1"/>
    </source>
</evidence>
<sequence>MNIIEQIEQTAEFLRGKGITAPEVGVVLGTGLNALAERMEVEVSVSYSEIPNFVPATVAQHKGRLLYGTIAGRKVLLMQGRMHAYEGHTFQQITFPIRVMKWLGIKTLLLSNAAGALNLSYKKGEIMLLNDHINLLGSSPLVGKHLDEFGDRFPDMSQPYSADLCDKIKQIAQSKGIAIHEGVYVAVLGPQLETRAEYRFLRMIGADAVGMSTVPEVIVGHQMGLRCAAISALTDECDPDNLQSVNIEEIVAVAARADVLLAEIYSQLIALC</sequence>
<dbReference type="NCBIfam" id="NF006054">
    <property type="entry name" value="PRK08202.1"/>
    <property type="match status" value="1"/>
</dbReference>
<dbReference type="InterPro" id="IPR035994">
    <property type="entry name" value="Nucleoside_phosphorylase_sf"/>
</dbReference>
<dbReference type="NCBIfam" id="TIGR01697">
    <property type="entry name" value="PNPH-PUNA-XAPA"/>
    <property type="match status" value="1"/>
</dbReference>
<keyword evidence="8" id="KW-1185">Reference proteome</keyword>
<dbReference type="InterPro" id="IPR000845">
    <property type="entry name" value="Nucleoside_phosphorylase_d"/>
</dbReference>
<feature type="domain" description="Nucleoside phosphorylase" evidence="6">
    <location>
        <begin position="24"/>
        <end position="269"/>
    </location>
</feature>
<evidence type="ECO:0000256" key="4">
    <source>
        <dbReference type="ARBA" id="ARBA00022679"/>
    </source>
</evidence>
<gene>
    <name evidence="7" type="ORF">SAMN05421780_10472</name>
</gene>
<dbReference type="Gene3D" id="3.40.50.1580">
    <property type="entry name" value="Nucleoside phosphorylase domain"/>
    <property type="match status" value="1"/>
</dbReference>
<dbReference type="GO" id="GO:0005737">
    <property type="term" value="C:cytoplasm"/>
    <property type="evidence" value="ECO:0007669"/>
    <property type="project" value="TreeGrafter"/>
</dbReference>
<dbReference type="PANTHER" id="PTHR11904:SF9">
    <property type="entry name" value="PURINE NUCLEOSIDE PHOSPHORYLASE-RELATED"/>
    <property type="match status" value="1"/>
</dbReference>
<comment type="pathway">
    <text evidence="1 5">Purine metabolism; purine nucleoside salvage.</text>
</comment>
<dbReference type="STRING" id="927664.SAMN05421780_10472"/>
<evidence type="ECO:0000256" key="5">
    <source>
        <dbReference type="PIRNR" id="PIRNR000477"/>
    </source>
</evidence>
<keyword evidence="3 5" id="KW-0328">Glycosyltransferase</keyword>
<comment type="similarity">
    <text evidence="2 5">Belongs to the PNP/MTAP phosphorylase family.</text>
</comment>
<dbReference type="GO" id="GO:0009116">
    <property type="term" value="P:nucleoside metabolic process"/>
    <property type="evidence" value="ECO:0007669"/>
    <property type="project" value="InterPro"/>
</dbReference>
<comment type="function">
    <text evidence="5">The purine nucleoside phosphorylases catalyze the phosphorolytic breakdown of the N-glycosidic bond in the beta-(deoxy)ribonucleoside molecules, with the formation of the corresponding free purine bases and pentose-1-phosphate.</text>
</comment>